<evidence type="ECO:0000313" key="4">
    <source>
        <dbReference type="Proteomes" id="UP000198519"/>
    </source>
</evidence>
<sequence>MVASITFILGLAYCFIGLGLTGYVGNEVSIPSEGVFSDYPWLFHLFYSIIVEILTAIVPALIIVRLNHKNGMALATAGAAVIIPLTIYYLYIDFAVTNQLSGDNLLSVTLTTTVSTLIFVGVLPLVIAGMKRARALTRQGREQHKQPDNAPSTPEHVQL</sequence>
<keyword evidence="2" id="KW-0472">Membrane</keyword>
<proteinExistence type="predicted"/>
<feature type="transmembrane region" description="Helical" evidence="2">
    <location>
        <begin position="45"/>
        <end position="64"/>
    </location>
</feature>
<dbReference type="STRING" id="488535.SAMN04487963_1810"/>
<dbReference type="Proteomes" id="UP000198519">
    <property type="component" value="Unassembled WGS sequence"/>
</dbReference>
<feature type="transmembrane region" description="Helical" evidence="2">
    <location>
        <begin position="104"/>
        <end position="128"/>
    </location>
</feature>
<name>A0A1I4P616_9GAMM</name>
<evidence type="ECO:0000256" key="1">
    <source>
        <dbReference type="SAM" id="MobiDB-lite"/>
    </source>
</evidence>
<dbReference type="EMBL" id="FOUE01000002">
    <property type="protein sequence ID" value="SFM22823.1"/>
    <property type="molecule type" value="Genomic_DNA"/>
</dbReference>
<feature type="region of interest" description="Disordered" evidence="1">
    <location>
        <begin position="138"/>
        <end position="159"/>
    </location>
</feature>
<feature type="transmembrane region" description="Helical" evidence="2">
    <location>
        <begin position="71"/>
        <end position="92"/>
    </location>
</feature>
<feature type="transmembrane region" description="Helical" evidence="2">
    <location>
        <begin position="7"/>
        <end position="25"/>
    </location>
</feature>
<keyword evidence="2" id="KW-1133">Transmembrane helix</keyword>
<reference evidence="4" key="1">
    <citation type="submission" date="2016-10" db="EMBL/GenBank/DDBJ databases">
        <authorList>
            <person name="Varghese N."/>
            <person name="Submissions S."/>
        </authorList>
    </citation>
    <scope>NUCLEOTIDE SEQUENCE [LARGE SCALE GENOMIC DNA]</scope>
    <source>
        <strain evidence="4">CGMCC 1.7061</strain>
    </source>
</reference>
<gene>
    <name evidence="3" type="ORF">SAMN04487963_1810</name>
</gene>
<dbReference type="OrthoDB" id="6368325at2"/>
<dbReference type="AlphaFoldDB" id="A0A1I4P616"/>
<keyword evidence="4" id="KW-1185">Reference proteome</keyword>
<dbReference type="RefSeq" id="WP_092021731.1">
    <property type="nucleotide sequence ID" value="NZ_FOUE01000002.1"/>
</dbReference>
<organism evidence="3 4">
    <name type="scientific">Marinobacter zhejiangensis</name>
    <dbReference type="NCBI Taxonomy" id="488535"/>
    <lineage>
        <taxon>Bacteria</taxon>
        <taxon>Pseudomonadati</taxon>
        <taxon>Pseudomonadota</taxon>
        <taxon>Gammaproteobacteria</taxon>
        <taxon>Pseudomonadales</taxon>
        <taxon>Marinobacteraceae</taxon>
        <taxon>Marinobacter</taxon>
    </lineage>
</organism>
<evidence type="ECO:0000313" key="3">
    <source>
        <dbReference type="EMBL" id="SFM22823.1"/>
    </source>
</evidence>
<evidence type="ECO:0000256" key="2">
    <source>
        <dbReference type="SAM" id="Phobius"/>
    </source>
</evidence>
<protein>
    <submittedName>
        <fullName evidence="3">Uncharacterized protein</fullName>
    </submittedName>
</protein>
<keyword evidence="2" id="KW-0812">Transmembrane</keyword>
<accession>A0A1I4P616</accession>